<accession>A0A2U2C5W6</accession>
<dbReference type="Proteomes" id="UP000244940">
    <property type="component" value="Unassembled WGS sequence"/>
</dbReference>
<dbReference type="InterPro" id="IPR036844">
    <property type="entry name" value="Hint_dom_sf"/>
</dbReference>
<comment type="caution">
    <text evidence="2">The sequence shown here is derived from an EMBL/GenBank/DDBJ whole genome shotgun (WGS) entry which is preliminary data.</text>
</comment>
<dbReference type="EMBL" id="QEYD01000012">
    <property type="protein sequence ID" value="PWE27270.1"/>
    <property type="molecule type" value="Genomic_DNA"/>
</dbReference>
<dbReference type="OrthoDB" id="6305173at2"/>
<name>A0A2U2C5W6_9RHOB</name>
<dbReference type="GeneID" id="94366867"/>
<gene>
    <name evidence="2" type="ORF">C4N9_18385</name>
</gene>
<evidence type="ECO:0000313" key="3">
    <source>
        <dbReference type="Proteomes" id="UP000244940"/>
    </source>
</evidence>
<dbReference type="SUPFAM" id="SSF51294">
    <property type="entry name" value="Hedgehog/intein (Hint) domain"/>
    <property type="match status" value="1"/>
</dbReference>
<dbReference type="AlphaFoldDB" id="A0A2U2C5W6"/>
<sequence>MSQPYPTAPASPARAVHAVAVYPARVLKVLSGANAGDPMPAPADSICGDYYRLDERARVLTLMLDLDADRNGRLAEGSAIGRPGEPVVLEGRLSLMAPDGDLVEVLALTTAGARFALPLSPLRTGLTYTLIATDDAPGPIRLAGIVAGAFARGTRIAMADGRQVPVEDLAEGDAVITRDHGAQPLRWKGDVTLRAEGGFAPVTVLPGVMGNPHALTISPHHRLFLYRREARALAGAAELLVQARHLVDDAGILRREGGFVEYFSLVFDAHEVIYAEGVPCESLMVCPTVVTRLPEDLATPLRAAFPGLSHKAHTGAELAPELVSRLRDRPAASRF</sequence>
<dbReference type="Pfam" id="PF13403">
    <property type="entry name" value="Hint_2"/>
    <property type="match status" value="1"/>
</dbReference>
<reference evidence="2 3" key="1">
    <citation type="submission" date="2018-05" db="EMBL/GenBank/DDBJ databases">
        <title>Pararhodobacter marina sp. nov., isolated from deep-sea water of the Indian Ocean.</title>
        <authorList>
            <person name="Lai Q.Sr."/>
            <person name="Liu X."/>
            <person name="Shao Z."/>
        </authorList>
    </citation>
    <scope>NUCLEOTIDE SEQUENCE [LARGE SCALE GENOMIC DNA]</scope>
    <source>
        <strain evidence="2 3">CIC4N-9</strain>
    </source>
</reference>
<evidence type="ECO:0000259" key="1">
    <source>
        <dbReference type="Pfam" id="PF13403"/>
    </source>
</evidence>
<keyword evidence="3" id="KW-1185">Reference proteome</keyword>
<feature type="domain" description="Hedgehog/Intein (Hint)" evidence="1">
    <location>
        <begin position="149"/>
        <end position="285"/>
    </location>
</feature>
<dbReference type="InterPro" id="IPR028992">
    <property type="entry name" value="Hedgehog/Intein_dom"/>
</dbReference>
<dbReference type="Gene3D" id="2.170.16.10">
    <property type="entry name" value="Hedgehog/Intein (Hint) domain"/>
    <property type="match status" value="1"/>
</dbReference>
<dbReference type="RefSeq" id="WP_109534814.1">
    <property type="nucleotide sequence ID" value="NZ_QEYD01000012.1"/>
</dbReference>
<protein>
    <recommendedName>
        <fullName evidence="1">Hedgehog/Intein (Hint) domain-containing protein</fullName>
    </recommendedName>
</protein>
<organism evidence="2 3">
    <name type="scientific">Pararhodobacter marinus</name>
    <dbReference type="NCBI Taxonomy" id="2184063"/>
    <lineage>
        <taxon>Bacteria</taxon>
        <taxon>Pseudomonadati</taxon>
        <taxon>Pseudomonadota</taxon>
        <taxon>Alphaproteobacteria</taxon>
        <taxon>Rhodobacterales</taxon>
        <taxon>Paracoccaceae</taxon>
        <taxon>Pararhodobacter</taxon>
    </lineage>
</organism>
<evidence type="ECO:0000313" key="2">
    <source>
        <dbReference type="EMBL" id="PWE27270.1"/>
    </source>
</evidence>
<proteinExistence type="predicted"/>